<dbReference type="GO" id="GO:0004521">
    <property type="term" value="F:RNA endonuclease activity"/>
    <property type="evidence" value="ECO:0007669"/>
    <property type="project" value="TreeGrafter"/>
</dbReference>
<dbReference type="InterPro" id="IPR003477">
    <property type="entry name" value="PemK-like"/>
</dbReference>
<dbReference type="PANTHER" id="PTHR33988">
    <property type="entry name" value="ENDORIBONUCLEASE MAZF-RELATED"/>
    <property type="match status" value="1"/>
</dbReference>
<keyword evidence="2" id="KW-1185">Reference proteome</keyword>
<dbReference type="Pfam" id="PF02452">
    <property type="entry name" value="PemK_toxin"/>
    <property type="match status" value="1"/>
</dbReference>
<dbReference type="Gene3D" id="2.30.30.110">
    <property type="match status" value="1"/>
</dbReference>
<dbReference type="RefSeq" id="WP_154529431.1">
    <property type="nucleotide sequence ID" value="NZ_VUNH01000011.1"/>
</dbReference>
<evidence type="ECO:0000313" key="2">
    <source>
        <dbReference type="Proteomes" id="UP000473699"/>
    </source>
</evidence>
<dbReference type="InterPro" id="IPR011067">
    <property type="entry name" value="Plasmid_toxin/cell-grow_inhib"/>
</dbReference>
<accession>A0A6L5YDT0</accession>
<dbReference type="GO" id="GO:0006402">
    <property type="term" value="P:mRNA catabolic process"/>
    <property type="evidence" value="ECO:0007669"/>
    <property type="project" value="TreeGrafter"/>
</dbReference>
<name>A0A6L5YDT0_9BACT</name>
<sequence length="111" mass="12118">MRRGDLVTVAVQGNYGKPRPAVVIQADVFIDHTSITFLPLTSFLVEAPLLRCTILPDKENGLAKISQVMIDKIMTLPKKKVGKVIGRLSGKEMKQITSRLALFIGIGELGT</sequence>
<organism evidence="1 2">
    <name type="scientific">Pyramidobacter porci</name>
    <dbReference type="NCBI Taxonomy" id="2605789"/>
    <lineage>
        <taxon>Bacteria</taxon>
        <taxon>Thermotogati</taxon>
        <taxon>Synergistota</taxon>
        <taxon>Synergistia</taxon>
        <taxon>Synergistales</taxon>
        <taxon>Dethiosulfovibrionaceae</taxon>
        <taxon>Pyramidobacter</taxon>
    </lineage>
</organism>
<dbReference type="AlphaFoldDB" id="A0A6L5YDT0"/>
<protein>
    <submittedName>
        <fullName evidence="1">Type II toxin-antitoxin system PemK/MazF family toxin</fullName>
    </submittedName>
</protein>
<dbReference type="GO" id="GO:0003677">
    <property type="term" value="F:DNA binding"/>
    <property type="evidence" value="ECO:0007669"/>
    <property type="project" value="InterPro"/>
</dbReference>
<dbReference type="EMBL" id="VUNH01000011">
    <property type="protein sequence ID" value="MST56349.1"/>
    <property type="molecule type" value="Genomic_DNA"/>
</dbReference>
<gene>
    <name evidence="1" type="ORF">FYJ74_09930</name>
</gene>
<reference evidence="1 2" key="1">
    <citation type="submission" date="2019-08" db="EMBL/GenBank/DDBJ databases">
        <title>In-depth cultivation of the pig gut microbiome towards novel bacterial diversity and tailored functional studies.</title>
        <authorList>
            <person name="Wylensek D."/>
            <person name="Hitch T.C.A."/>
            <person name="Clavel T."/>
        </authorList>
    </citation>
    <scope>NUCLEOTIDE SEQUENCE [LARGE SCALE GENOMIC DNA]</scope>
    <source>
        <strain evidence="1 2">SM-530-WT-4B</strain>
    </source>
</reference>
<dbReference type="GO" id="GO:0016075">
    <property type="term" value="P:rRNA catabolic process"/>
    <property type="evidence" value="ECO:0007669"/>
    <property type="project" value="TreeGrafter"/>
</dbReference>
<evidence type="ECO:0000313" key="1">
    <source>
        <dbReference type="EMBL" id="MST56349.1"/>
    </source>
</evidence>
<proteinExistence type="predicted"/>
<dbReference type="Proteomes" id="UP000473699">
    <property type="component" value="Unassembled WGS sequence"/>
</dbReference>
<dbReference type="SUPFAM" id="SSF50118">
    <property type="entry name" value="Cell growth inhibitor/plasmid maintenance toxic component"/>
    <property type="match status" value="1"/>
</dbReference>
<comment type="caution">
    <text evidence="1">The sequence shown here is derived from an EMBL/GenBank/DDBJ whole genome shotgun (WGS) entry which is preliminary data.</text>
</comment>